<feature type="domain" description="Orotidine 5'-phosphate decarboxylase" evidence="12">
    <location>
        <begin position="20"/>
        <end position="257"/>
    </location>
</feature>
<dbReference type="PANTHER" id="PTHR43375">
    <property type="entry name" value="OROTIDINE 5'-PHOSPHATE DECARBOXYLASE"/>
    <property type="match status" value="1"/>
</dbReference>
<name>A0A3D1JJ10_9CHLR</name>
<dbReference type="PANTHER" id="PTHR43375:SF1">
    <property type="entry name" value="OROTIDINE 5'-PHOSPHATE DECARBOXYLASE"/>
    <property type="match status" value="1"/>
</dbReference>
<dbReference type="Pfam" id="PF00215">
    <property type="entry name" value="OMPdecase"/>
    <property type="match status" value="1"/>
</dbReference>
<evidence type="ECO:0000313" key="14">
    <source>
        <dbReference type="Proteomes" id="UP000264141"/>
    </source>
</evidence>
<dbReference type="UniPathway" id="UPA00070">
    <property type="reaction ID" value="UER00119"/>
</dbReference>
<dbReference type="InterPro" id="IPR023031">
    <property type="entry name" value="OPRT"/>
</dbReference>
<comment type="similarity">
    <text evidence="10">Belongs to the purine/pyrimidine phosphoribosyltransferase family. PyrE subfamily.</text>
</comment>
<dbReference type="SMART" id="SM00934">
    <property type="entry name" value="OMPdecase"/>
    <property type="match status" value="1"/>
</dbReference>
<evidence type="ECO:0000256" key="4">
    <source>
        <dbReference type="ARBA" id="ARBA00022676"/>
    </source>
</evidence>
<dbReference type="OrthoDB" id="9808470at2"/>
<dbReference type="HAMAP" id="MF_01208">
    <property type="entry name" value="PyrE"/>
    <property type="match status" value="1"/>
</dbReference>
<dbReference type="GO" id="GO:0000287">
    <property type="term" value="F:magnesium ion binding"/>
    <property type="evidence" value="ECO:0007669"/>
    <property type="project" value="UniProtKB-UniRule"/>
</dbReference>
<evidence type="ECO:0000256" key="2">
    <source>
        <dbReference type="ARBA" id="ARBA00004889"/>
    </source>
</evidence>
<dbReference type="InterPro" id="IPR011060">
    <property type="entry name" value="RibuloseP-bd_barrel"/>
</dbReference>
<evidence type="ECO:0000256" key="9">
    <source>
        <dbReference type="ARBA" id="ARBA00049157"/>
    </source>
</evidence>
<comment type="pathway">
    <text evidence="1 11">Pyrimidine metabolism; UMP biosynthesis via de novo pathway; UMP from orotate: step 2/2.</text>
</comment>
<keyword evidence="10" id="KW-0460">Magnesium</keyword>
<dbReference type="SUPFAM" id="SSF53271">
    <property type="entry name" value="PRTase-like"/>
    <property type="match status" value="1"/>
</dbReference>
<dbReference type="GO" id="GO:0044205">
    <property type="term" value="P:'de novo' UMP biosynthetic process"/>
    <property type="evidence" value="ECO:0007669"/>
    <property type="project" value="UniProtKB-UniRule"/>
</dbReference>
<comment type="pathway">
    <text evidence="2 10">Pyrimidine metabolism; UMP biosynthesis via de novo pathway; UMP from orotate: step 1/2.</text>
</comment>
<dbReference type="STRING" id="229919.GCA_001050195_02679"/>
<dbReference type="AlphaFoldDB" id="A0A3D1JJ10"/>
<evidence type="ECO:0000256" key="11">
    <source>
        <dbReference type="HAMAP-Rule" id="MF_01215"/>
    </source>
</evidence>
<evidence type="ECO:0000259" key="12">
    <source>
        <dbReference type="SMART" id="SM00934"/>
    </source>
</evidence>
<comment type="catalytic activity">
    <reaction evidence="10">
        <text>orotidine 5'-phosphate + diphosphate = orotate + 5-phospho-alpha-D-ribose 1-diphosphate</text>
        <dbReference type="Rhea" id="RHEA:10380"/>
        <dbReference type="ChEBI" id="CHEBI:30839"/>
        <dbReference type="ChEBI" id="CHEBI:33019"/>
        <dbReference type="ChEBI" id="CHEBI:57538"/>
        <dbReference type="ChEBI" id="CHEBI:58017"/>
        <dbReference type="EC" id="2.4.2.10"/>
    </reaction>
</comment>
<feature type="binding site" evidence="10">
    <location>
        <position position="369"/>
    </location>
    <ligand>
        <name>5-phospho-alpha-D-ribose 1-diphosphate</name>
        <dbReference type="ChEBI" id="CHEBI:58017"/>
        <note>ligand shared between dimeric partners</note>
    </ligand>
</feature>
<comment type="caution">
    <text evidence="13">The sequence shown here is derived from an EMBL/GenBank/DDBJ whole genome shotgun (WGS) entry which is preliminary data.</text>
</comment>
<evidence type="ECO:0000256" key="5">
    <source>
        <dbReference type="ARBA" id="ARBA00022679"/>
    </source>
</evidence>
<keyword evidence="6 11" id="KW-0210">Decarboxylase</keyword>
<dbReference type="GO" id="GO:0004588">
    <property type="term" value="F:orotate phosphoribosyltransferase activity"/>
    <property type="evidence" value="ECO:0007669"/>
    <property type="project" value="UniProtKB-UniRule"/>
</dbReference>
<comment type="cofactor">
    <cofactor evidence="10">
        <name>Mg(2+)</name>
        <dbReference type="ChEBI" id="CHEBI:18420"/>
    </cofactor>
</comment>
<accession>A0A3D1JJ10</accession>
<comment type="catalytic activity">
    <reaction evidence="9 11">
        <text>orotidine 5'-phosphate + H(+) = UMP + CO2</text>
        <dbReference type="Rhea" id="RHEA:11596"/>
        <dbReference type="ChEBI" id="CHEBI:15378"/>
        <dbReference type="ChEBI" id="CHEBI:16526"/>
        <dbReference type="ChEBI" id="CHEBI:57538"/>
        <dbReference type="ChEBI" id="CHEBI:57865"/>
        <dbReference type="EC" id="4.1.1.23"/>
    </reaction>
</comment>
<dbReference type="SUPFAM" id="SSF51366">
    <property type="entry name" value="Ribulose-phoshate binding barrel"/>
    <property type="match status" value="1"/>
</dbReference>
<comment type="function">
    <text evidence="10">Catalyzes the transfer of a ribosyl phosphate group from 5-phosphoribose 1-diphosphate to orotate, leading to the formation of orotidine monophosphate (OMP).</text>
</comment>
<dbReference type="GO" id="GO:0004590">
    <property type="term" value="F:orotidine-5'-phosphate decarboxylase activity"/>
    <property type="evidence" value="ECO:0007669"/>
    <property type="project" value="UniProtKB-UniRule"/>
</dbReference>
<feature type="binding site" description="in other chain" evidence="10">
    <location>
        <begin position="395"/>
        <end position="403"/>
    </location>
    <ligand>
        <name>5-phospho-alpha-D-ribose 1-diphosphate</name>
        <dbReference type="ChEBI" id="CHEBI:58017"/>
        <note>ligand shared between dimeric partners</note>
    </ligand>
</feature>
<dbReference type="HAMAP" id="MF_01215">
    <property type="entry name" value="OMPdecase_type2"/>
    <property type="match status" value="1"/>
</dbReference>
<keyword evidence="4 10" id="KW-0328">Glycosyltransferase</keyword>
<evidence type="ECO:0000256" key="8">
    <source>
        <dbReference type="ARBA" id="ARBA00023239"/>
    </source>
</evidence>
<organism evidence="13 14">
    <name type="scientific">Anaerolinea thermolimosa</name>
    <dbReference type="NCBI Taxonomy" id="229919"/>
    <lineage>
        <taxon>Bacteria</taxon>
        <taxon>Bacillati</taxon>
        <taxon>Chloroflexota</taxon>
        <taxon>Anaerolineae</taxon>
        <taxon>Anaerolineales</taxon>
        <taxon>Anaerolineaceae</taxon>
        <taxon>Anaerolinea</taxon>
    </lineage>
</organism>
<evidence type="ECO:0000256" key="1">
    <source>
        <dbReference type="ARBA" id="ARBA00004861"/>
    </source>
</evidence>
<dbReference type="CDD" id="cd06223">
    <property type="entry name" value="PRTases_typeI"/>
    <property type="match status" value="1"/>
</dbReference>
<feature type="binding site" evidence="10">
    <location>
        <position position="427"/>
    </location>
    <ligand>
        <name>orotate</name>
        <dbReference type="ChEBI" id="CHEBI:30839"/>
    </ligand>
</feature>
<comment type="caution">
    <text evidence="10">Lacks conserved residue(s) required for the propagation of feature annotation.</text>
</comment>
<sequence>MEEMSFFDLLETRAREVGSLLCVGLDPAPADLPAPSAAAALEFCRRLIEATSDVALAYKPNAAFFEAYGAAGWAALKEVIAAVPRGTPVILDAKRGDIASTAEAYARAAFEELGAHALTASPYLGYDSLHPFLADAGRGVFLLCKTSNPGSLDLQELPLAGEGRPMRLYEKVALLAQEWNERRNLGLVVGATHPEALSRVRALAPEMWILAPGVGAQGGDLGAALQAGLRADGLGMLVPVSRAISRAADPRRAAMELVDQMRQVNHSVAAAPAARSARPAFDDRLADALLDAGCVRFGQFTLKSGKVSPIYVDLRQLVSHPALLAQVGRAYLALLEGLSFDRLAALPYAALPIATTVSLQSGWPMIYPRREVKTYGTRAEIEGEFKPGETVAVIDDLATTGASKFEAIEKLTSAGLTVQDVVVLIDRQSGAAEALAEAGLHLHAVFTLTELLNHWHNTGRVGQTEVQNVLEFLKHE</sequence>
<protein>
    <recommendedName>
        <fullName evidence="10 11">Multifunctional fusion protein</fullName>
    </recommendedName>
    <domain>
        <recommendedName>
            <fullName evidence="11">Orotidine 5'-phosphate decarboxylase</fullName>
            <ecNumber evidence="11">4.1.1.23</ecNumber>
        </recommendedName>
        <alternativeName>
            <fullName evidence="11">OMP decarboxylase</fullName>
            <shortName evidence="11">OMPDCase</shortName>
            <shortName evidence="11">OMPdecase</shortName>
        </alternativeName>
    </domain>
    <domain>
        <recommendedName>
            <fullName evidence="10">Orotate phosphoribosyltransferase</fullName>
            <shortName evidence="10">OPRT</shortName>
            <shortName evidence="10">OPRTase</shortName>
            <ecNumber evidence="10">2.4.2.10</ecNumber>
        </recommendedName>
    </domain>
</protein>
<dbReference type="NCBIfam" id="TIGR02127">
    <property type="entry name" value="pyrF_sub2"/>
    <property type="match status" value="1"/>
</dbReference>
<dbReference type="InterPro" id="IPR018089">
    <property type="entry name" value="OMPdecase_AS"/>
</dbReference>
<feature type="binding site" evidence="10">
    <location>
        <position position="373"/>
    </location>
    <ligand>
        <name>5-phospho-alpha-D-ribose 1-diphosphate</name>
        <dbReference type="ChEBI" id="CHEBI:58017"/>
        <note>ligand shared between dimeric partners</note>
    </ligand>
</feature>
<dbReference type="InterPro" id="IPR001754">
    <property type="entry name" value="OMPdeCOase_dom"/>
</dbReference>
<dbReference type="InterPro" id="IPR029057">
    <property type="entry name" value="PRTase-like"/>
</dbReference>
<evidence type="ECO:0000256" key="10">
    <source>
        <dbReference type="HAMAP-Rule" id="MF_01208"/>
    </source>
</evidence>
<evidence type="ECO:0000256" key="3">
    <source>
        <dbReference type="ARBA" id="ARBA00008847"/>
    </source>
</evidence>
<reference evidence="13 14" key="1">
    <citation type="journal article" date="2018" name="Nat. Biotechnol.">
        <title>A standardized bacterial taxonomy based on genome phylogeny substantially revises the tree of life.</title>
        <authorList>
            <person name="Parks D.H."/>
            <person name="Chuvochina M."/>
            <person name="Waite D.W."/>
            <person name="Rinke C."/>
            <person name="Skarshewski A."/>
            <person name="Chaumeil P.A."/>
            <person name="Hugenholtz P."/>
        </authorList>
    </citation>
    <scope>NUCLEOTIDE SEQUENCE [LARGE SCALE GENOMIC DNA]</scope>
    <source>
        <strain evidence="13">UBA8781</strain>
    </source>
</reference>
<dbReference type="PROSITE" id="PS00156">
    <property type="entry name" value="OMPDECASE"/>
    <property type="match status" value="1"/>
</dbReference>
<dbReference type="NCBIfam" id="TIGR00336">
    <property type="entry name" value="pyrE"/>
    <property type="match status" value="1"/>
</dbReference>
<feature type="binding site" description="in other chain" evidence="10">
    <location>
        <position position="303"/>
    </location>
    <ligand>
        <name>5-phospho-alpha-D-ribose 1-diphosphate</name>
        <dbReference type="ChEBI" id="CHEBI:58017"/>
        <note>ligand shared between dimeric partners</note>
    </ligand>
</feature>
<gene>
    <name evidence="10" type="primary">pyrE</name>
    <name evidence="11" type="synonym">pyrF</name>
    <name evidence="13" type="ORF">DEQ80_11945</name>
</gene>
<feature type="binding site" evidence="10">
    <location>
        <position position="399"/>
    </location>
    <ligand>
        <name>orotate</name>
        <dbReference type="ChEBI" id="CHEBI:30839"/>
    </ligand>
</feature>
<keyword evidence="5 10" id="KW-0808">Transferase</keyword>
<dbReference type="InterPro" id="IPR011995">
    <property type="entry name" value="OMPdecase_type-2"/>
</dbReference>
<dbReference type="EC" id="4.1.1.23" evidence="11"/>
<proteinExistence type="inferred from homology"/>
<keyword evidence="7 11" id="KW-0665">Pyrimidine biosynthesis</keyword>
<comment type="subunit">
    <text evidence="10">Homodimer.</text>
</comment>
<dbReference type="InterPro" id="IPR000836">
    <property type="entry name" value="PRTase_dom"/>
</dbReference>
<dbReference type="GO" id="GO:0006207">
    <property type="term" value="P:'de novo' pyrimidine nucleobase biosynthetic process"/>
    <property type="evidence" value="ECO:0007669"/>
    <property type="project" value="InterPro"/>
</dbReference>
<dbReference type="Gene3D" id="3.20.20.70">
    <property type="entry name" value="Aldolase class I"/>
    <property type="match status" value="1"/>
</dbReference>
<dbReference type="Proteomes" id="UP000264141">
    <property type="component" value="Unassembled WGS sequence"/>
</dbReference>
<dbReference type="InterPro" id="IPR004467">
    <property type="entry name" value="Or_phspho_trans_dom"/>
</dbReference>
<evidence type="ECO:0000256" key="7">
    <source>
        <dbReference type="ARBA" id="ARBA00022975"/>
    </source>
</evidence>
<dbReference type="InterPro" id="IPR013785">
    <property type="entry name" value="Aldolase_TIM"/>
</dbReference>
<evidence type="ECO:0000313" key="13">
    <source>
        <dbReference type="EMBL" id="HCE18560.1"/>
    </source>
</evidence>
<dbReference type="EC" id="2.4.2.10" evidence="10"/>
<dbReference type="EMBL" id="DPBP01000047">
    <property type="protein sequence ID" value="HCE18560.1"/>
    <property type="molecule type" value="Genomic_DNA"/>
</dbReference>
<dbReference type="CDD" id="cd04725">
    <property type="entry name" value="OMP_decarboxylase_like"/>
    <property type="match status" value="1"/>
</dbReference>
<feature type="active site" description="Proton donor" evidence="11">
    <location>
        <position position="94"/>
    </location>
</feature>
<comment type="similarity">
    <text evidence="3 11">Belongs to the OMP decarboxylase family. Type 2 subfamily.</text>
</comment>
<evidence type="ECO:0000256" key="6">
    <source>
        <dbReference type="ARBA" id="ARBA00022793"/>
    </source>
</evidence>
<keyword evidence="8 11" id="KW-0456">Lyase</keyword>
<dbReference type="Gene3D" id="3.40.50.2020">
    <property type="match status" value="1"/>
</dbReference>